<sequence>MKQHKIGGPKKAIIPLRASRPVSDSVPGGAAERVPGGSGWTGRGQQCCGGGGGCGDGPGTAAAATTHRGQLQCPRRAAQQQPEGGRCDEGNHAAPGRPRGRPGRRRGHPVHGGHPRHRQ</sequence>
<feature type="compositionally biased region" description="Low complexity" evidence="1">
    <location>
        <begin position="59"/>
        <end position="70"/>
    </location>
</feature>
<protein>
    <submittedName>
        <fullName evidence="2">(northern house mosquito) hypothetical protein</fullName>
    </submittedName>
</protein>
<feature type="compositionally biased region" description="Gly residues" evidence="1">
    <location>
        <begin position="36"/>
        <end position="58"/>
    </location>
</feature>
<evidence type="ECO:0000313" key="2">
    <source>
        <dbReference type="EMBL" id="CAG6464807.1"/>
    </source>
</evidence>
<dbReference type="EMBL" id="HBUE01051852">
    <property type="protein sequence ID" value="CAG6464807.1"/>
    <property type="molecule type" value="Transcribed_RNA"/>
</dbReference>
<accession>A0A8D8AX41</accession>
<name>A0A8D8AX41_CULPI</name>
<feature type="region of interest" description="Disordered" evidence="1">
    <location>
        <begin position="1"/>
        <end position="119"/>
    </location>
</feature>
<evidence type="ECO:0000256" key="1">
    <source>
        <dbReference type="SAM" id="MobiDB-lite"/>
    </source>
</evidence>
<dbReference type="AlphaFoldDB" id="A0A8D8AX41"/>
<organism evidence="2">
    <name type="scientific">Culex pipiens</name>
    <name type="common">House mosquito</name>
    <dbReference type="NCBI Taxonomy" id="7175"/>
    <lineage>
        <taxon>Eukaryota</taxon>
        <taxon>Metazoa</taxon>
        <taxon>Ecdysozoa</taxon>
        <taxon>Arthropoda</taxon>
        <taxon>Hexapoda</taxon>
        <taxon>Insecta</taxon>
        <taxon>Pterygota</taxon>
        <taxon>Neoptera</taxon>
        <taxon>Endopterygota</taxon>
        <taxon>Diptera</taxon>
        <taxon>Nematocera</taxon>
        <taxon>Culicoidea</taxon>
        <taxon>Culicidae</taxon>
        <taxon>Culicinae</taxon>
        <taxon>Culicini</taxon>
        <taxon>Culex</taxon>
        <taxon>Culex</taxon>
    </lineage>
</organism>
<proteinExistence type="predicted"/>
<feature type="compositionally biased region" description="Basic residues" evidence="1">
    <location>
        <begin position="98"/>
        <end position="119"/>
    </location>
</feature>
<reference evidence="2" key="1">
    <citation type="submission" date="2021-05" db="EMBL/GenBank/DDBJ databases">
        <authorList>
            <person name="Alioto T."/>
            <person name="Alioto T."/>
            <person name="Gomez Garrido J."/>
        </authorList>
    </citation>
    <scope>NUCLEOTIDE SEQUENCE</scope>
</reference>